<feature type="domain" description="T-SNARE coiled-coil homology" evidence="9">
    <location>
        <begin position="129"/>
        <end position="191"/>
    </location>
</feature>
<dbReference type="Proteomes" id="UP000030659">
    <property type="component" value="Unassembled WGS sequence"/>
</dbReference>
<evidence type="ECO:0000259" key="9">
    <source>
        <dbReference type="PROSITE" id="PS50192"/>
    </source>
</evidence>
<sequence length="238" mass="28278">MDIFFYSEEIDNLLEDYRKLLNEFQNTIKGNEKNNSIIKKYCDDINFITERIKTAKDAYFIEIRNLPEEEQDNYINKIRGKVSILENLNIQYEFLKNKLIYENKQDENKNNEINRLKYITPKELEIRGNLIQDQTEQSIFRMKNMVDESEQITRIAAVKLNEQNEKLKKVKDKVDDVDINVSSAKETLKEIMKEAASDRFIRLLSIMIFIVLVILITVILLTRNFEKFYINKPLQCAS</sequence>
<dbReference type="InterPro" id="IPR000727">
    <property type="entry name" value="T_SNARE_dom"/>
</dbReference>
<accession>W7ARW7</accession>
<dbReference type="GO" id="GO:0005794">
    <property type="term" value="C:Golgi apparatus"/>
    <property type="evidence" value="ECO:0007669"/>
    <property type="project" value="TreeGrafter"/>
</dbReference>
<keyword evidence="7" id="KW-0175">Coiled coil</keyword>
<proteinExistence type="predicted"/>
<organism evidence="10 11">
    <name type="scientific">Plasmodium vinckei petteri</name>
    <dbReference type="NCBI Taxonomy" id="138298"/>
    <lineage>
        <taxon>Eukaryota</taxon>
        <taxon>Sar</taxon>
        <taxon>Alveolata</taxon>
        <taxon>Apicomplexa</taxon>
        <taxon>Aconoidasida</taxon>
        <taxon>Haemosporida</taxon>
        <taxon>Plasmodiidae</taxon>
        <taxon>Plasmodium</taxon>
        <taxon>Plasmodium (Vinckeia)</taxon>
    </lineage>
</organism>
<dbReference type="GO" id="GO:0005484">
    <property type="term" value="F:SNAP receptor activity"/>
    <property type="evidence" value="ECO:0007669"/>
    <property type="project" value="TreeGrafter"/>
</dbReference>
<name>W7ARW7_PLAVN</name>
<dbReference type="EMBL" id="KI965401">
    <property type="protein sequence ID" value="EUD71359.1"/>
    <property type="molecule type" value="Genomic_DNA"/>
</dbReference>
<dbReference type="SUPFAM" id="SSF58038">
    <property type="entry name" value="SNARE fusion complex"/>
    <property type="match status" value="1"/>
</dbReference>
<dbReference type="GO" id="GO:0006906">
    <property type="term" value="P:vesicle fusion"/>
    <property type="evidence" value="ECO:0007669"/>
    <property type="project" value="TreeGrafter"/>
</dbReference>
<dbReference type="InterPro" id="IPR001388">
    <property type="entry name" value="Synaptobrevin-like"/>
</dbReference>
<keyword evidence="6 8" id="KW-0472">Membrane</keyword>
<dbReference type="PANTHER" id="PTHR21230:SF1">
    <property type="entry name" value="GOLGI SNAP RECEPTOR COMPLEX MEMBER 2"/>
    <property type="match status" value="1"/>
</dbReference>
<keyword evidence="4" id="KW-0653">Protein transport</keyword>
<evidence type="ECO:0000256" key="5">
    <source>
        <dbReference type="ARBA" id="ARBA00022989"/>
    </source>
</evidence>
<keyword evidence="5 8" id="KW-1133">Transmembrane helix</keyword>
<dbReference type="PROSITE" id="PS50192">
    <property type="entry name" value="T_SNARE"/>
    <property type="match status" value="1"/>
</dbReference>
<dbReference type="AlphaFoldDB" id="W7ARW7"/>
<comment type="subcellular location">
    <subcellularLocation>
        <location evidence="1">Membrane</location>
        <topology evidence="1">Single-pass type IV membrane protein</topology>
    </subcellularLocation>
</comment>
<evidence type="ECO:0000313" key="11">
    <source>
        <dbReference type="Proteomes" id="UP000030659"/>
    </source>
</evidence>
<evidence type="ECO:0000256" key="8">
    <source>
        <dbReference type="SAM" id="Phobius"/>
    </source>
</evidence>
<dbReference type="GO" id="GO:0015031">
    <property type="term" value="P:protein transport"/>
    <property type="evidence" value="ECO:0007669"/>
    <property type="project" value="UniProtKB-KW"/>
</dbReference>
<dbReference type="GO" id="GO:0012507">
    <property type="term" value="C:ER to Golgi transport vesicle membrane"/>
    <property type="evidence" value="ECO:0007669"/>
    <property type="project" value="TreeGrafter"/>
</dbReference>
<evidence type="ECO:0000256" key="2">
    <source>
        <dbReference type="ARBA" id="ARBA00022448"/>
    </source>
</evidence>
<evidence type="ECO:0000256" key="6">
    <source>
        <dbReference type="ARBA" id="ARBA00023136"/>
    </source>
</evidence>
<evidence type="ECO:0000256" key="7">
    <source>
        <dbReference type="SAM" id="Coils"/>
    </source>
</evidence>
<protein>
    <submittedName>
        <fullName evidence="10">SNARE protein</fullName>
    </submittedName>
</protein>
<gene>
    <name evidence="10" type="ORF">YYG_03416</name>
</gene>
<keyword evidence="3 8" id="KW-0812">Transmembrane</keyword>
<feature type="transmembrane region" description="Helical" evidence="8">
    <location>
        <begin position="200"/>
        <end position="222"/>
    </location>
</feature>
<keyword evidence="2" id="KW-0813">Transport</keyword>
<dbReference type="GO" id="GO:0031902">
    <property type="term" value="C:late endosome membrane"/>
    <property type="evidence" value="ECO:0007669"/>
    <property type="project" value="TreeGrafter"/>
</dbReference>
<evidence type="ECO:0000256" key="3">
    <source>
        <dbReference type="ARBA" id="ARBA00022692"/>
    </source>
</evidence>
<evidence type="ECO:0000313" key="10">
    <source>
        <dbReference type="EMBL" id="EUD71359.1"/>
    </source>
</evidence>
<dbReference type="PRINTS" id="PR00219">
    <property type="entry name" value="SYNAPTOBREVN"/>
</dbReference>
<feature type="coiled-coil region" evidence="7">
    <location>
        <begin position="3"/>
        <end position="34"/>
    </location>
</feature>
<dbReference type="GO" id="GO:0000149">
    <property type="term" value="F:SNARE binding"/>
    <property type="evidence" value="ECO:0007669"/>
    <property type="project" value="TreeGrafter"/>
</dbReference>
<evidence type="ECO:0000256" key="1">
    <source>
        <dbReference type="ARBA" id="ARBA00004211"/>
    </source>
</evidence>
<dbReference type="PANTHER" id="PTHR21230">
    <property type="entry name" value="VESICLE TRANSPORT V-SNARE PROTEIN VTI1-RELATED"/>
    <property type="match status" value="1"/>
</dbReference>
<dbReference type="Gene3D" id="1.20.5.110">
    <property type="match status" value="1"/>
</dbReference>
<dbReference type="GO" id="GO:0005789">
    <property type="term" value="C:endoplasmic reticulum membrane"/>
    <property type="evidence" value="ECO:0007669"/>
    <property type="project" value="TreeGrafter"/>
</dbReference>
<evidence type="ECO:0000256" key="4">
    <source>
        <dbReference type="ARBA" id="ARBA00022927"/>
    </source>
</evidence>
<reference evidence="10 11" key="1">
    <citation type="submission" date="2013-02" db="EMBL/GenBank/DDBJ databases">
        <title>The Genome Sequence of Plasmodium vinckei petteri CR.</title>
        <authorList>
            <consortium name="The Broad Institute Genome Sequencing Platform"/>
            <consortium name="The Broad Institute Genome Sequencing Center for Infectious Disease"/>
            <person name="Neafsey D."/>
            <person name="Cheeseman I."/>
            <person name="Volkman S."/>
            <person name="Adams J."/>
            <person name="Walker B."/>
            <person name="Young S.K."/>
            <person name="Zeng Q."/>
            <person name="Gargeya S."/>
            <person name="Fitzgerald M."/>
            <person name="Haas B."/>
            <person name="Abouelleil A."/>
            <person name="Alvarado L."/>
            <person name="Arachchi H.M."/>
            <person name="Berlin A.M."/>
            <person name="Chapman S.B."/>
            <person name="Dewar J."/>
            <person name="Goldberg J."/>
            <person name="Griggs A."/>
            <person name="Gujja S."/>
            <person name="Hansen M."/>
            <person name="Howarth C."/>
            <person name="Imamovic A."/>
            <person name="Larimer J."/>
            <person name="McCowan C."/>
            <person name="Murphy C."/>
            <person name="Neiman D."/>
            <person name="Pearson M."/>
            <person name="Priest M."/>
            <person name="Roberts A."/>
            <person name="Saif S."/>
            <person name="Shea T."/>
            <person name="Sisk P."/>
            <person name="Sykes S."/>
            <person name="Wortman J."/>
            <person name="Nusbaum C."/>
            <person name="Birren B."/>
        </authorList>
    </citation>
    <scope>NUCLEOTIDE SEQUENCE [LARGE SCALE GENOMIC DNA]</scope>
    <source>
        <strain evidence="10 11">CR</strain>
    </source>
</reference>
<dbReference type="GO" id="GO:0031201">
    <property type="term" value="C:SNARE complex"/>
    <property type="evidence" value="ECO:0007669"/>
    <property type="project" value="TreeGrafter"/>
</dbReference>